<name>A0ABV4WZ92_9CYAN</name>
<reference evidence="3 4" key="1">
    <citation type="submission" date="2024-09" db="EMBL/GenBank/DDBJ databases">
        <title>Floridaenema gen nov. (Aerosakkonemataceae, Aerosakkonematales ord. nov., Cyanobacteria) from benthic tropical and subtropical fresh waters, with the description of four new species.</title>
        <authorList>
            <person name="Moretto J.A."/>
            <person name="Berthold D.E."/>
            <person name="Lefler F.W."/>
            <person name="Huang I.-S."/>
            <person name="Laughinghouse H. IV."/>
        </authorList>
    </citation>
    <scope>NUCLEOTIDE SEQUENCE [LARGE SCALE GENOMIC DNA]</scope>
    <source>
        <strain evidence="3 4">BLCC-F46</strain>
    </source>
</reference>
<dbReference type="InterPro" id="IPR016024">
    <property type="entry name" value="ARM-type_fold"/>
</dbReference>
<dbReference type="SMART" id="SM00567">
    <property type="entry name" value="EZ_HEAT"/>
    <property type="match status" value="2"/>
</dbReference>
<comment type="caution">
    <text evidence="3">The sequence shown here is derived from an EMBL/GenBank/DDBJ whole genome shotgun (WGS) entry which is preliminary data.</text>
</comment>
<keyword evidence="4" id="KW-1185">Reference proteome</keyword>
<dbReference type="Pfam" id="PF13646">
    <property type="entry name" value="HEAT_2"/>
    <property type="match status" value="1"/>
</dbReference>
<dbReference type="Gene3D" id="1.25.10.10">
    <property type="entry name" value="Leucine-rich Repeat Variant"/>
    <property type="match status" value="1"/>
</dbReference>
<dbReference type="PANTHER" id="PTHR12697">
    <property type="entry name" value="PBS LYASE HEAT-LIKE PROTEIN"/>
    <property type="match status" value="1"/>
</dbReference>
<proteinExistence type="predicted"/>
<sequence>MINALNYEDSDLRWNAAKALEKIGNEATVSALINALNYEDSDLRWSAAQVLGNIGNEAAVSALINALIARTTS</sequence>
<dbReference type="InterPro" id="IPR011989">
    <property type="entry name" value="ARM-like"/>
</dbReference>
<accession>A0ABV4WZ92</accession>
<dbReference type="RefSeq" id="WP_413268994.1">
    <property type="nucleotide sequence ID" value="NZ_JBHFNQ010000027.1"/>
</dbReference>
<keyword evidence="1" id="KW-0042">Antenna complex</keyword>
<gene>
    <name evidence="3" type="ORF">ACE1CC_03000</name>
</gene>
<protein>
    <submittedName>
        <fullName evidence="3">HEAT repeat domain-containing protein</fullName>
    </submittedName>
</protein>
<keyword evidence="2" id="KW-0605">Phycobilisome</keyword>
<evidence type="ECO:0000313" key="3">
    <source>
        <dbReference type="EMBL" id="MFB2875840.1"/>
    </source>
</evidence>
<dbReference type="InterPro" id="IPR004155">
    <property type="entry name" value="PBS_lyase_HEAT"/>
</dbReference>
<evidence type="ECO:0000256" key="1">
    <source>
        <dbReference type="ARBA" id="ARBA00022549"/>
    </source>
</evidence>
<evidence type="ECO:0000313" key="4">
    <source>
        <dbReference type="Proteomes" id="UP001576774"/>
    </source>
</evidence>
<dbReference type="Proteomes" id="UP001576774">
    <property type="component" value="Unassembled WGS sequence"/>
</dbReference>
<organism evidence="3 4">
    <name type="scientific">Floridaenema aerugineum BLCC-F46</name>
    <dbReference type="NCBI Taxonomy" id="3153654"/>
    <lineage>
        <taxon>Bacteria</taxon>
        <taxon>Bacillati</taxon>
        <taxon>Cyanobacteriota</taxon>
        <taxon>Cyanophyceae</taxon>
        <taxon>Oscillatoriophycideae</taxon>
        <taxon>Aerosakkonematales</taxon>
        <taxon>Aerosakkonemataceae</taxon>
        <taxon>Floridanema</taxon>
        <taxon>Floridanema aerugineum</taxon>
    </lineage>
</organism>
<evidence type="ECO:0000256" key="2">
    <source>
        <dbReference type="ARBA" id="ARBA00022738"/>
    </source>
</evidence>
<dbReference type="SUPFAM" id="SSF48371">
    <property type="entry name" value="ARM repeat"/>
    <property type="match status" value="1"/>
</dbReference>
<dbReference type="PANTHER" id="PTHR12697:SF5">
    <property type="entry name" value="DEOXYHYPUSINE HYDROXYLASE"/>
    <property type="match status" value="1"/>
</dbReference>
<dbReference type="EMBL" id="JBHFNQ010000027">
    <property type="protein sequence ID" value="MFB2875840.1"/>
    <property type="molecule type" value="Genomic_DNA"/>
</dbReference>